<protein>
    <recommendedName>
        <fullName evidence="2">Ig-like domain-containing protein</fullName>
    </recommendedName>
</protein>
<evidence type="ECO:0000256" key="1">
    <source>
        <dbReference type="SAM" id="Phobius"/>
    </source>
</evidence>
<keyword evidence="1" id="KW-0812">Transmembrane</keyword>
<dbReference type="InterPro" id="IPR013106">
    <property type="entry name" value="Ig_V-set"/>
</dbReference>
<dbReference type="PROSITE" id="PS50835">
    <property type="entry name" value="IG_LIKE"/>
    <property type="match status" value="1"/>
</dbReference>
<name>A0A315WBY2_GAMAF</name>
<keyword evidence="1" id="KW-0472">Membrane</keyword>
<dbReference type="SMART" id="SM00409">
    <property type="entry name" value="IG"/>
    <property type="match status" value="1"/>
</dbReference>
<comment type="caution">
    <text evidence="3">The sequence shown here is derived from an EMBL/GenBank/DDBJ whole genome shotgun (WGS) entry which is preliminary data.</text>
</comment>
<evidence type="ECO:0000313" key="3">
    <source>
        <dbReference type="EMBL" id="PWA33363.1"/>
    </source>
</evidence>
<accession>A0A315WBY2</accession>
<sequence>VAGCHQSSPSHVPHDPLVVVRGQNVSLTCNITSSSDITWYLLSSDRLLPLLSVSESKLKNKKDIINPYSSRIAWTGDLSSGLIRLEIQAVEEQDAGLYFCSGLCEAKVCVSRGIPLKLNGVDGDAAGRKTRQPCWSLGICVLPGLLGLCSFLMIGLYLCSGKLGLCCCNPRRQHSLRITEDDSLHYSSLRHPDKPRPSVKTRPRLAEDLVTYSTVTTRKNLNG</sequence>
<dbReference type="InterPro" id="IPR013783">
    <property type="entry name" value="Ig-like_fold"/>
</dbReference>
<feature type="non-terminal residue" evidence="3">
    <location>
        <position position="223"/>
    </location>
</feature>
<dbReference type="AlphaFoldDB" id="A0A315WBY2"/>
<proteinExistence type="predicted"/>
<dbReference type="Pfam" id="PF07686">
    <property type="entry name" value="V-set"/>
    <property type="match status" value="1"/>
</dbReference>
<dbReference type="InterPro" id="IPR007110">
    <property type="entry name" value="Ig-like_dom"/>
</dbReference>
<feature type="transmembrane region" description="Helical" evidence="1">
    <location>
        <begin position="135"/>
        <end position="158"/>
    </location>
</feature>
<dbReference type="InterPro" id="IPR036179">
    <property type="entry name" value="Ig-like_dom_sf"/>
</dbReference>
<organism evidence="3 4">
    <name type="scientific">Gambusia affinis</name>
    <name type="common">Western mosquitofish</name>
    <name type="synonym">Heterandria affinis</name>
    <dbReference type="NCBI Taxonomy" id="33528"/>
    <lineage>
        <taxon>Eukaryota</taxon>
        <taxon>Metazoa</taxon>
        <taxon>Chordata</taxon>
        <taxon>Craniata</taxon>
        <taxon>Vertebrata</taxon>
        <taxon>Euteleostomi</taxon>
        <taxon>Actinopterygii</taxon>
        <taxon>Neopterygii</taxon>
        <taxon>Teleostei</taxon>
        <taxon>Neoteleostei</taxon>
        <taxon>Acanthomorphata</taxon>
        <taxon>Ovalentaria</taxon>
        <taxon>Atherinomorphae</taxon>
        <taxon>Cyprinodontiformes</taxon>
        <taxon>Poeciliidae</taxon>
        <taxon>Poeciliinae</taxon>
        <taxon>Gambusia</taxon>
    </lineage>
</organism>
<keyword evidence="1" id="KW-1133">Transmembrane helix</keyword>
<gene>
    <name evidence="3" type="ORF">CCH79_00014114</name>
</gene>
<feature type="non-terminal residue" evidence="3">
    <location>
        <position position="1"/>
    </location>
</feature>
<keyword evidence="4" id="KW-1185">Reference proteome</keyword>
<dbReference type="Gene3D" id="2.60.40.10">
    <property type="entry name" value="Immunoglobulins"/>
    <property type="match status" value="1"/>
</dbReference>
<dbReference type="EMBL" id="NHOQ01000064">
    <property type="protein sequence ID" value="PWA33363.1"/>
    <property type="molecule type" value="Genomic_DNA"/>
</dbReference>
<evidence type="ECO:0000259" key="2">
    <source>
        <dbReference type="PROSITE" id="PS50835"/>
    </source>
</evidence>
<dbReference type="Proteomes" id="UP000250572">
    <property type="component" value="Unassembled WGS sequence"/>
</dbReference>
<evidence type="ECO:0000313" key="4">
    <source>
        <dbReference type="Proteomes" id="UP000250572"/>
    </source>
</evidence>
<dbReference type="CDD" id="cd00099">
    <property type="entry name" value="IgV"/>
    <property type="match status" value="1"/>
</dbReference>
<dbReference type="InterPro" id="IPR003599">
    <property type="entry name" value="Ig_sub"/>
</dbReference>
<reference evidence="3 4" key="1">
    <citation type="journal article" date="2018" name="G3 (Bethesda)">
        <title>A High-Quality Reference Genome for the Invasive Mosquitofish Gambusia affinis Using a Chicago Library.</title>
        <authorList>
            <person name="Hoffberg S.L."/>
            <person name="Troendle N.J."/>
            <person name="Glenn T.C."/>
            <person name="Mahmud O."/>
            <person name="Louha S."/>
            <person name="Chalopin D."/>
            <person name="Bennetzen J.L."/>
            <person name="Mauricio R."/>
        </authorList>
    </citation>
    <scope>NUCLEOTIDE SEQUENCE [LARGE SCALE GENOMIC DNA]</scope>
    <source>
        <strain evidence="3">NE01/NJP1002.9</strain>
        <tissue evidence="3">Muscle</tissue>
    </source>
</reference>
<feature type="domain" description="Ig-like" evidence="2">
    <location>
        <begin position="9"/>
        <end position="100"/>
    </location>
</feature>
<dbReference type="SUPFAM" id="SSF48726">
    <property type="entry name" value="Immunoglobulin"/>
    <property type="match status" value="1"/>
</dbReference>